<reference evidence="2" key="1">
    <citation type="submission" date="2016-08" db="EMBL/GenBank/DDBJ databases">
        <title>Complete Genome Seqeunce of Paenibacillus sp. nov. IHBB 9852 from high altitute lake of Indian trans-Himalayas.</title>
        <authorList>
            <person name="Kiran S."/>
            <person name="Swarnkar M.K."/>
            <person name="Rana A."/>
            <person name="Tewari R."/>
            <person name="Gulati A."/>
        </authorList>
    </citation>
    <scope>NUCLEOTIDE SEQUENCE [LARGE SCALE GENOMIC DNA]</scope>
    <source>
        <strain evidence="2">IHBB 9852</strain>
    </source>
</reference>
<gene>
    <name evidence="3" type="ORF">BBD40_26855</name>
    <name evidence="2" type="ORF">BBD41_12435</name>
</gene>
<proteinExistence type="predicted"/>
<dbReference type="RefSeq" id="WP_077570247.1">
    <property type="nucleotide sequence ID" value="NZ_CP016809.1"/>
</dbReference>
<dbReference type="OrthoDB" id="9786766at2"/>
<dbReference type="InterPro" id="IPR010502">
    <property type="entry name" value="Carb-bd_dom_fam9"/>
</dbReference>
<dbReference type="SUPFAM" id="SSF49344">
    <property type="entry name" value="CBD9-like"/>
    <property type="match status" value="1"/>
</dbReference>
<protein>
    <recommendedName>
        <fullName evidence="1">Carbohydrate-binding domain-containing protein</fullName>
    </recommendedName>
</protein>
<name>A0A1B2E046_9BACL</name>
<dbReference type="Pfam" id="PF06452">
    <property type="entry name" value="CBM9_1"/>
    <property type="match status" value="1"/>
</dbReference>
<reference evidence="3 4" key="2">
    <citation type="submission" date="2016-12" db="EMBL/GenBank/DDBJ databases">
        <title>Genome sequencing and description of Paenibacillus sp. nov. from high altitude lake in the Indian Trans- Himalayas.</title>
        <authorList>
            <person name="Kiran S."/>
            <person name="Swarnkar M.K."/>
            <person name="Rana A."/>
            <person name="Tewari R."/>
            <person name="Gulati A."/>
        </authorList>
    </citation>
    <scope>NUCLEOTIDE SEQUENCE [LARGE SCALE GENOMIC DNA]</scope>
    <source>
        <strain evidence="3 4">IHBB 9951</strain>
    </source>
</reference>
<dbReference type="CDD" id="cd09620">
    <property type="entry name" value="CBM9_like_3"/>
    <property type="match status" value="1"/>
</dbReference>
<evidence type="ECO:0000313" key="4">
    <source>
        <dbReference type="Proteomes" id="UP000189059"/>
    </source>
</evidence>
<keyword evidence="4" id="KW-1185">Reference proteome</keyword>
<dbReference type="Proteomes" id="UP000189059">
    <property type="component" value="Unassembled WGS sequence"/>
</dbReference>
<dbReference type="EMBL" id="MRVI01000002">
    <property type="protein sequence ID" value="OOC59246.1"/>
    <property type="molecule type" value="Genomic_DNA"/>
</dbReference>
<dbReference type="GO" id="GO:0030246">
    <property type="term" value="F:carbohydrate binding"/>
    <property type="evidence" value="ECO:0007669"/>
    <property type="project" value="InterPro"/>
</dbReference>
<organism evidence="2">
    <name type="scientific">Paenibacillus ihbetae</name>
    <dbReference type="NCBI Taxonomy" id="1870820"/>
    <lineage>
        <taxon>Bacteria</taxon>
        <taxon>Bacillati</taxon>
        <taxon>Bacillota</taxon>
        <taxon>Bacilli</taxon>
        <taxon>Bacillales</taxon>
        <taxon>Paenibacillaceae</taxon>
        <taxon>Paenibacillus</taxon>
    </lineage>
</organism>
<dbReference type="GO" id="GO:0004553">
    <property type="term" value="F:hydrolase activity, hydrolyzing O-glycosyl compounds"/>
    <property type="evidence" value="ECO:0007669"/>
    <property type="project" value="InterPro"/>
</dbReference>
<evidence type="ECO:0000259" key="1">
    <source>
        <dbReference type="Pfam" id="PF06452"/>
    </source>
</evidence>
<evidence type="ECO:0000313" key="2">
    <source>
        <dbReference type="EMBL" id="ANY73323.1"/>
    </source>
</evidence>
<sequence length="209" mass="23822">MASIPIYSCKRAVYSGSGEGGAAIDWERYEAVELTDTVTGKPVKERTSVQACWSPDWFHVRFICQDTHVVSRYQHRDEPLYEQDVVELFIDETGAGREYIELEVSPHNVVFDARIQNDGMKSITAMDVKWDLAGLETTVTQDDEGHRIYDIAIPAVNFGIPPRAGESWKVNFYRIDEDPQGLQEFQAWSPTGEVNYHIPSRFGKLVFEE</sequence>
<dbReference type="GO" id="GO:0016052">
    <property type="term" value="P:carbohydrate catabolic process"/>
    <property type="evidence" value="ECO:0007669"/>
    <property type="project" value="InterPro"/>
</dbReference>
<dbReference type="Gene3D" id="2.60.40.1190">
    <property type="match status" value="1"/>
</dbReference>
<evidence type="ECO:0000313" key="3">
    <source>
        <dbReference type="EMBL" id="OOC59246.1"/>
    </source>
</evidence>
<dbReference type="KEGG" id="pib:BBD41_12435"/>
<accession>A0A1B2E046</accession>
<feature type="domain" description="Carbohydrate-binding" evidence="1">
    <location>
        <begin position="25"/>
        <end position="208"/>
    </location>
</feature>
<dbReference type="EMBL" id="CP016809">
    <property type="protein sequence ID" value="ANY73323.1"/>
    <property type="molecule type" value="Genomic_DNA"/>
</dbReference>
<dbReference type="AlphaFoldDB" id="A0A1B2E046"/>